<dbReference type="PROSITE" id="PS00518">
    <property type="entry name" value="ZF_RING_1"/>
    <property type="match status" value="1"/>
</dbReference>
<evidence type="ECO:0000256" key="3">
    <source>
        <dbReference type="ARBA" id="ARBA00022833"/>
    </source>
</evidence>
<dbReference type="GO" id="GO:0008270">
    <property type="term" value="F:zinc ion binding"/>
    <property type="evidence" value="ECO:0007669"/>
    <property type="project" value="UniProtKB-KW"/>
</dbReference>
<evidence type="ECO:0000313" key="9">
    <source>
        <dbReference type="EMBL" id="KAJ8392176.1"/>
    </source>
</evidence>
<dbReference type="InterPro" id="IPR017907">
    <property type="entry name" value="Znf_RING_CS"/>
</dbReference>
<keyword evidence="5" id="KW-0175">Coiled coil</keyword>
<evidence type="ECO:0000256" key="2">
    <source>
        <dbReference type="ARBA" id="ARBA00022771"/>
    </source>
</evidence>
<dbReference type="FunFam" id="2.60.120.920:FF:000004">
    <property type="entry name" value="Butyrophilin subfamily 1 member A1"/>
    <property type="match status" value="1"/>
</dbReference>
<dbReference type="InterPro" id="IPR043136">
    <property type="entry name" value="B30.2/SPRY_sf"/>
</dbReference>
<reference evidence="9" key="1">
    <citation type="journal article" date="2023" name="Science">
        <title>Genome structures resolve the early diversification of teleost fishes.</title>
        <authorList>
            <person name="Parey E."/>
            <person name="Louis A."/>
            <person name="Montfort J."/>
            <person name="Bouchez O."/>
            <person name="Roques C."/>
            <person name="Iampietro C."/>
            <person name="Lluch J."/>
            <person name="Castinel A."/>
            <person name="Donnadieu C."/>
            <person name="Desvignes T."/>
            <person name="Floi Bucao C."/>
            <person name="Jouanno E."/>
            <person name="Wen M."/>
            <person name="Mejri S."/>
            <person name="Dirks R."/>
            <person name="Jansen H."/>
            <person name="Henkel C."/>
            <person name="Chen W.J."/>
            <person name="Zahm M."/>
            <person name="Cabau C."/>
            <person name="Klopp C."/>
            <person name="Thompson A.W."/>
            <person name="Robinson-Rechavi M."/>
            <person name="Braasch I."/>
            <person name="Lecointre G."/>
            <person name="Bobe J."/>
            <person name="Postlethwait J.H."/>
            <person name="Berthelot C."/>
            <person name="Roest Crollius H."/>
            <person name="Guiguen Y."/>
        </authorList>
    </citation>
    <scope>NUCLEOTIDE SEQUENCE</scope>
    <source>
        <strain evidence="9">NC1722</strain>
    </source>
</reference>
<evidence type="ECO:0000256" key="4">
    <source>
        <dbReference type="PROSITE-ProRule" id="PRU00024"/>
    </source>
</evidence>
<dbReference type="InterPro" id="IPR013083">
    <property type="entry name" value="Znf_RING/FYVE/PHD"/>
</dbReference>
<feature type="domain" description="RING-type" evidence="6">
    <location>
        <begin position="26"/>
        <end position="66"/>
    </location>
</feature>
<dbReference type="Pfam" id="PF00622">
    <property type="entry name" value="SPRY"/>
    <property type="match status" value="1"/>
</dbReference>
<dbReference type="InterPro" id="IPR006574">
    <property type="entry name" value="PRY"/>
</dbReference>
<keyword evidence="2 4" id="KW-0863">Zinc-finger</keyword>
<dbReference type="SUPFAM" id="SSF57845">
    <property type="entry name" value="B-box zinc-binding domain"/>
    <property type="match status" value="1"/>
</dbReference>
<feature type="coiled-coil region" evidence="5">
    <location>
        <begin position="250"/>
        <end position="277"/>
    </location>
</feature>
<dbReference type="SMART" id="SM00184">
    <property type="entry name" value="RING"/>
    <property type="match status" value="1"/>
</dbReference>
<dbReference type="Proteomes" id="UP001221898">
    <property type="component" value="Unassembled WGS sequence"/>
</dbReference>
<keyword evidence="1" id="KW-0479">Metal-binding</keyword>
<protein>
    <submittedName>
        <fullName evidence="9">Uncharacterized protein</fullName>
    </submittedName>
</protein>
<dbReference type="SMART" id="SM00336">
    <property type="entry name" value="BBOX"/>
    <property type="match status" value="1"/>
</dbReference>
<dbReference type="SUPFAM" id="SSF57850">
    <property type="entry name" value="RING/U-box"/>
    <property type="match status" value="1"/>
</dbReference>
<organism evidence="9 10">
    <name type="scientific">Aldrovandia affinis</name>
    <dbReference type="NCBI Taxonomy" id="143900"/>
    <lineage>
        <taxon>Eukaryota</taxon>
        <taxon>Metazoa</taxon>
        <taxon>Chordata</taxon>
        <taxon>Craniata</taxon>
        <taxon>Vertebrata</taxon>
        <taxon>Euteleostomi</taxon>
        <taxon>Actinopterygii</taxon>
        <taxon>Neopterygii</taxon>
        <taxon>Teleostei</taxon>
        <taxon>Notacanthiformes</taxon>
        <taxon>Halosauridae</taxon>
        <taxon>Aldrovandia</taxon>
    </lineage>
</organism>
<evidence type="ECO:0000313" key="10">
    <source>
        <dbReference type="Proteomes" id="UP001221898"/>
    </source>
</evidence>
<dbReference type="Pfam" id="PF00643">
    <property type="entry name" value="zf-B_box"/>
    <property type="match status" value="1"/>
</dbReference>
<name>A0AAD7RXF1_9TELE</name>
<feature type="domain" description="B30.2/SPRY" evidence="8">
    <location>
        <begin position="344"/>
        <end position="531"/>
    </location>
</feature>
<dbReference type="InterPro" id="IPR050143">
    <property type="entry name" value="TRIM/RBCC"/>
</dbReference>
<feature type="domain" description="B box-type" evidence="7">
    <location>
        <begin position="130"/>
        <end position="170"/>
    </location>
</feature>
<dbReference type="Pfam" id="PF13765">
    <property type="entry name" value="PRY"/>
    <property type="match status" value="1"/>
</dbReference>
<dbReference type="AlphaFoldDB" id="A0AAD7RXF1"/>
<evidence type="ECO:0000259" key="7">
    <source>
        <dbReference type="PROSITE" id="PS50119"/>
    </source>
</evidence>
<dbReference type="SMART" id="SM00449">
    <property type="entry name" value="SPRY"/>
    <property type="match status" value="1"/>
</dbReference>
<dbReference type="SMART" id="SM00589">
    <property type="entry name" value="PRY"/>
    <property type="match status" value="1"/>
</dbReference>
<keyword evidence="10" id="KW-1185">Reference proteome</keyword>
<dbReference type="PROSITE" id="PS50188">
    <property type="entry name" value="B302_SPRY"/>
    <property type="match status" value="1"/>
</dbReference>
<dbReference type="PANTHER" id="PTHR24103">
    <property type="entry name" value="E3 UBIQUITIN-PROTEIN LIGASE TRIM"/>
    <property type="match status" value="1"/>
</dbReference>
<evidence type="ECO:0000259" key="6">
    <source>
        <dbReference type="PROSITE" id="PS50089"/>
    </source>
</evidence>
<dbReference type="PRINTS" id="PR01407">
    <property type="entry name" value="BUTYPHLNCDUF"/>
</dbReference>
<dbReference type="Gene3D" id="3.30.160.60">
    <property type="entry name" value="Classic Zinc Finger"/>
    <property type="match status" value="1"/>
</dbReference>
<dbReference type="CDD" id="cd19769">
    <property type="entry name" value="Bbox2_TRIM16-like"/>
    <property type="match status" value="1"/>
</dbReference>
<dbReference type="InterPro" id="IPR001841">
    <property type="entry name" value="Znf_RING"/>
</dbReference>
<dbReference type="InterPro" id="IPR003879">
    <property type="entry name" value="Butyrophylin_SPRY"/>
</dbReference>
<dbReference type="Gene3D" id="2.60.120.920">
    <property type="match status" value="1"/>
</dbReference>
<dbReference type="PROSITE" id="PS50119">
    <property type="entry name" value="ZF_BBOX"/>
    <property type="match status" value="1"/>
</dbReference>
<feature type="non-terminal residue" evidence="9">
    <location>
        <position position="1"/>
    </location>
</feature>
<dbReference type="CDD" id="cd13733">
    <property type="entry name" value="SPRY_PRY_C-I_1"/>
    <property type="match status" value="1"/>
</dbReference>
<dbReference type="InterPro" id="IPR000315">
    <property type="entry name" value="Znf_B-box"/>
</dbReference>
<gene>
    <name evidence="9" type="ORF">AAFF_G00077440</name>
</gene>
<dbReference type="Gene3D" id="3.30.40.10">
    <property type="entry name" value="Zinc/RING finger domain, C3HC4 (zinc finger)"/>
    <property type="match status" value="1"/>
</dbReference>
<comment type="caution">
    <text evidence="9">The sequence shown here is derived from an EMBL/GenBank/DDBJ whole genome shotgun (WGS) entry which is preliminary data.</text>
</comment>
<keyword evidence="3" id="KW-0862">Zinc</keyword>
<dbReference type="InterPro" id="IPR013320">
    <property type="entry name" value="ConA-like_dom_sf"/>
</dbReference>
<dbReference type="SUPFAM" id="SSF49899">
    <property type="entry name" value="Concanavalin A-like lectins/glucanases"/>
    <property type="match status" value="1"/>
</dbReference>
<dbReference type="EMBL" id="JAINUG010000148">
    <property type="protein sequence ID" value="KAJ8392176.1"/>
    <property type="molecule type" value="Genomic_DNA"/>
</dbReference>
<dbReference type="InterPro" id="IPR058030">
    <property type="entry name" value="TRIM8/14/16/25/29/45/65_CC"/>
</dbReference>
<sequence>MHRSTRKSQMKMAQSRSFLCMQQFQCSICLDVFTNPASTPCGHSFCMTCIGRYWDESRVCQCPLCKETFSKRPYLHINHTLKDITEQFKGMVDQDGTADLGLPLDVSTVPGLSREQSPGRFTLSGPAASKQVPLCQKHHRQLELFCQTDETFVCVECLETDHQAHATVSTNREWLVNKSQLGTSQAEIQEMTGDRLRKVEELRTTLVGINASVIKETQGSMRVFRDLMSSMERTQAQLLEVIQMNRLAAEQQVEGMIWELEREIAQLRKRSSVFEQLLHSEDYALFLKCCPALCTPPQVKNWAGISVNPELCVGGILGALSQVSECFQEKMQRLLETSIRAPADPSPMAVQPKVKKMQDYAVAVTFDSATAHPKLILSKDKKQVRCGDRHNLAVPNNPERYDRVICVLGSEGFTGGRYYWEVEVGNKTDWDLGVASHSIQRKGKLTINPSHGYWFLSLRDSSDFNIQSEPSTAGGRKLKPRKIGVFLDYEKGQVSFYNVDAKSHIHTFTDTFSKTIYPFFSPCGNKSGKNE</sequence>
<dbReference type="PROSITE" id="PS50089">
    <property type="entry name" value="ZF_RING_2"/>
    <property type="match status" value="1"/>
</dbReference>
<dbReference type="InterPro" id="IPR001870">
    <property type="entry name" value="B30.2/SPRY"/>
</dbReference>
<evidence type="ECO:0000256" key="5">
    <source>
        <dbReference type="SAM" id="Coils"/>
    </source>
</evidence>
<dbReference type="InterPro" id="IPR003877">
    <property type="entry name" value="SPRY_dom"/>
</dbReference>
<proteinExistence type="predicted"/>
<evidence type="ECO:0000259" key="8">
    <source>
        <dbReference type="PROSITE" id="PS50188"/>
    </source>
</evidence>
<dbReference type="Pfam" id="PF13445">
    <property type="entry name" value="zf-RING_UBOX"/>
    <property type="match status" value="1"/>
</dbReference>
<dbReference type="Pfam" id="PF25600">
    <property type="entry name" value="TRIM_CC"/>
    <property type="match status" value="1"/>
</dbReference>
<evidence type="ECO:0000256" key="1">
    <source>
        <dbReference type="ARBA" id="ARBA00022723"/>
    </source>
</evidence>
<accession>A0AAD7RXF1</accession>
<dbReference type="InterPro" id="IPR027370">
    <property type="entry name" value="Znf-RING_euk"/>
</dbReference>